<evidence type="ECO:0000259" key="1">
    <source>
        <dbReference type="Pfam" id="PF13173"/>
    </source>
</evidence>
<dbReference type="HOGENOM" id="CLU_057663_0_0_6"/>
<dbReference type="InterPro" id="IPR041682">
    <property type="entry name" value="AAA_14"/>
</dbReference>
<gene>
    <name evidence="3" type="ORF">HMPREF9444_00004</name>
</gene>
<sequence length="413" mass="47241">MTILKEERGNMFKRTVFPLIKRRMQEPRRLIQIVSGPRQIGKTTTVRQALQECSCAFAYHVIEGGNRYRNDFISSAWNEARLKIKSEKLSEFILVFDEIQNVPQWSSFIKKEWDTDSFDGVNIKVFLLGSSRVLLLKGLAESLMGRFEIIRMSHWSYLEMKNAFNFSVEDFVFFGGYPLFASLMRDNFAMSAEDKERNAAFLVDAIINATVEKDILIDTPIAKPALLRRLVDLACNYSGEIISLNKLLGCLQEKGNTSTLANYLDLLEESGLISALSKFSIDRARLRASPPKLQVWNNALKTNFLQLSYDSLQKDKAIYGRVFESAIGAFLVSASYTGRFEVFYWREGDLEVDYVLKKGERIVAIEVKSNFEGFSKGLNVFNEKFKPYRSFIIGPAAMKAEEFFSIDPIMLFD</sequence>
<dbReference type="EMBL" id="AEVO01000001">
    <property type="protein sequence ID" value="EFY08142.1"/>
    <property type="molecule type" value="Genomic_DNA"/>
</dbReference>
<feature type="domain" description="AAA" evidence="1">
    <location>
        <begin position="31"/>
        <end position="160"/>
    </location>
</feature>
<evidence type="ECO:0000259" key="2">
    <source>
        <dbReference type="Pfam" id="PF13635"/>
    </source>
</evidence>
<accession>E8LH48</accession>
<comment type="caution">
    <text evidence="3">The sequence shown here is derived from an EMBL/GenBank/DDBJ whole genome shotgun (WGS) entry which is preliminary data.</text>
</comment>
<evidence type="ECO:0000313" key="3">
    <source>
        <dbReference type="EMBL" id="EFY08142.1"/>
    </source>
</evidence>
<dbReference type="Pfam" id="PF13635">
    <property type="entry name" value="DUF4143"/>
    <property type="match status" value="1"/>
</dbReference>
<protein>
    <recommendedName>
        <fullName evidence="5">AAA+ ATPase domain-containing protein</fullName>
    </recommendedName>
</protein>
<name>E8LH48_SUCHY</name>
<dbReference type="AlphaFoldDB" id="E8LH48"/>
<evidence type="ECO:0000313" key="4">
    <source>
        <dbReference type="Proteomes" id="UP000018458"/>
    </source>
</evidence>
<dbReference type="STRING" id="762983.HMPREF9444_00004"/>
<proteinExistence type="predicted"/>
<dbReference type="InterPro" id="IPR025420">
    <property type="entry name" value="DUF4143"/>
</dbReference>
<dbReference type="eggNOG" id="COG1373">
    <property type="taxonomic scope" value="Bacteria"/>
</dbReference>
<keyword evidence="4" id="KW-1185">Reference proteome</keyword>
<reference evidence="3 4" key="1">
    <citation type="submission" date="2011-01" db="EMBL/GenBank/DDBJ databases">
        <authorList>
            <person name="Weinstock G."/>
            <person name="Sodergren E."/>
            <person name="Clifton S."/>
            <person name="Fulton L."/>
            <person name="Fulton B."/>
            <person name="Courtney L."/>
            <person name="Fronick C."/>
            <person name="Harrison M."/>
            <person name="Strong C."/>
            <person name="Farmer C."/>
            <person name="Delahaunty K."/>
            <person name="Markovic C."/>
            <person name="Hall O."/>
            <person name="Minx P."/>
            <person name="Tomlinson C."/>
            <person name="Mitreva M."/>
            <person name="Hou S."/>
            <person name="Chen J."/>
            <person name="Wollam A."/>
            <person name="Pepin K.H."/>
            <person name="Johnson M."/>
            <person name="Bhonagiri V."/>
            <person name="Zhang X."/>
            <person name="Suruliraj S."/>
            <person name="Warren W."/>
            <person name="Chinwalla A."/>
            <person name="Mardis E.R."/>
            <person name="Wilson R.K."/>
        </authorList>
    </citation>
    <scope>NUCLEOTIDE SEQUENCE [LARGE SCALE GENOMIC DNA]</scope>
    <source>
        <strain evidence="4">DSM 22608 / JCM 16073 / KCTC 15190 / YIT 12066</strain>
    </source>
</reference>
<dbReference type="PANTHER" id="PTHR43566">
    <property type="entry name" value="CONSERVED PROTEIN"/>
    <property type="match status" value="1"/>
</dbReference>
<dbReference type="Proteomes" id="UP000018458">
    <property type="component" value="Unassembled WGS sequence"/>
</dbReference>
<dbReference type="SUPFAM" id="SSF52540">
    <property type="entry name" value="P-loop containing nucleoside triphosphate hydrolases"/>
    <property type="match status" value="1"/>
</dbReference>
<dbReference type="InterPro" id="IPR027417">
    <property type="entry name" value="P-loop_NTPase"/>
</dbReference>
<dbReference type="Pfam" id="PF13173">
    <property type="entry name" value="AAA_14"/>
    <property type="match status" value="1"/>
</dbReference>
<evidence type="ECO:0008006" key="5">
    <source>
        <dbReference type="Google" id="ProtNLM"/>
    </source>
</evidence>
<feature type="domain" description="DUF4143" evidence="2">
    <location>
        <begin position="212"/>
        <end position="370"/>
    </location>
</feature>
<dbReference type="PANTHER" id="PTHR43566:SF1">
    <property type="entry name" value="AAA+ ATPASE DOMAIN-CONTAINING PROTEIN"/>
    <property type="match status" value="1"/>
</dbReference>
<organism evidence="3 4">
    <name type="scientific">Succinatimonas hippei (strain DSM 22608 / JCM 16073 / KCTC 15190 / YIT 12066)</name>
    <dbReference type="NCBI Taxonomy" id="762983"/>
    <lineage>
        <taxon>Bacteria</taxon>
        <taxon>Pseudomonadati</taxon>
        <taxon>Pseudomonadota</taxon>
        <taxon>Gammaproteobacteria</taxon>
        <taxon>Aeromonadales</taxon>
        <taxon>Succinivibrionaceae</taxon>
        <taxon>Succinatimonas</taxon>
    </lineage>
</organism>